<dbReference type="EMBL" id="CP002349">
    <property type="protein sequence ID" value="ADR23736.1"/>
    <property type="molecule type" value="Genomic_DNA"/>
</dbReference>
<dbReference type="InterPro" id="IPR013783">
    <property type="entry name" value="Ig-like_fold"/>
</dbReference>
<keyword evidence="3" id="KW-1185">Reference proteome</keyword>
<gene>
    <name evidence="2" type="ordered locus">Ftrac_3769</name>
</gene>
<evidence type="ECO:0000313" key="2">
    <source>
        <dbReference type="EMBL" id="ADR23736.1"/>
    </source>
</evidence>
<feature type="chain" id="PRO_5003188171" evidence="1">
    <location>
        <begin position="21"/>
        <end position="2421"/>
    </location>
</feature>
<dbReference type="InterPro" id="IPR025667">
    <property type="entry name" value="SprB_repeat"/>
</dbReference>
<dbReference type="Gene3D" id="2.60.120.380">
    <property type="match status" value="1"/>
</dbReference>
<organism evidence="2 3">
    <name type="scientific">Marivirga tractuosa (strain ATCC 23168 / DSM 4126 / NBRC 15989 / NCIMB 1408 / VKM B-1430 / H-43)</name>
    <name type="common">Microscilla tractuosa</name>
    <name type="synonym">Flexibacter tractuosus</name>
    <dbReference type="NCBI Taxonomy" id="643867"/>
    <lineage>
        <taxon>Bacteria</taxon>
        <taxon>Pseudomonadati</taxon>
        <taxon>Bacteroidota</taxon>
        <taxon>Cytophagia</taxon>
        <taxon>Cytophagales</taxon>
        <taxon>Marivirgaceae</taxon>
        <taxon>Marivirga</taxon>
    </lineage>
</organism>
<feature type="signal peptide" evidence="1">
    <location>
        <begin position="1"/>
        <end position="20"/>
    </location>
</feature>
<accession>E4TR84</accession>
<dbReference type="KEGG" id="mtt:Ftrac_3769"/>
<dbReference type="HOGENOM" id="CLU_229256_0_0_10"/>
<dbReference type="Gene3D" id="2.60.40.740">
    <property type="match status" value="1"/>
</dbReference>
<dbReference type="Gene3D" id="2.60.40.10">
    <property type="entry name" value="Immunoglobulins"/>
    <property type="match status" value="3"/>
</dbReference>
<dbReference type="STRING" id="643867.Ftrac_3769"/>
<dbReference type="RefSeq" id="WP_013455878.1">
    <property type="nucleotide sequence ID" value="NC_014759.1"/>
</dbReference>
<sequence length="2421" mass="253087">MKYIYTIILGFILSISIADAQCPNDSNTEATIVAIDALCFGAEDGTISFELKDASDVSLDPSDFNFGLYDGGENDWVYDDIGVSPGGDINPAITLSVSGTVITFSNVPTTKDGIGYTIGSRDTGICGNTLRSYSSGFSGIIISEPTELVASINSITDDCSNSNSGAIDIDVSGGTPDGGGNYIYAWSNSASTQDISGLDDGTYSVTVTDDNGCTAEITGIVVEAGPDAGTAGAADACNNDGAFNLYNVLGGSPEVSGSFTAAVGNPEAVTISQPGDGTTSTANFSGVAAGVYTFTYTVGSTGCPDATADVTITVSEAPDAGTNATVEACEDNNNFDLYAALGGTPDVDGTWTEDVGNPATGILTQSGDGTTGRADLTTATGEYNFTYEVTAPGCSPSTAVLTINVNALPDAGTAGAADACNNDGAFNLYNVLGGSPEVSGSFTAAVGNPEAVTISQPGDGTTSTANFSGVAAGVYTFTYTVGSTGCPDATADVTITVSSLTVSESITNTTGCGVPDGEIALNVTSSFAGDSFTFTWTSPDGFSATTEDITGLEGGDYTVVVTSDNTGCTFTDTYTVVDPVPFTIATTSVDQSQCNVGNGEISVSVSGGAGPFNYYVVDTNTTSEVDRSDADASTNYSFTSLAPGDYEVFVEEGACTQSETFTIDAVTEIVATVDSETPADCGGGANGTITLAITDAGNDFDILVDGVSEGVQTAGTNTYTITGLTLGSYDIIVRDQVTNCEVNITEDVNENATFTIDTETVNDITTCGGSDGSIELTVSGGTPTFTWTGPTGFADPGNTNSITGLDISGTYTVTLEEAGCTVVRNYNITAPTPPTSVAGADSTICLPTLELYADALAADQAGEWQIVSQPAGAAANIIDPTSPTTTLEDLFELGTYELAWILENTITNCSDSDTIVITRKDITVADAGTDQQVCGTTATLAANAADTDETGTWTLISGSGDFAPGEENNPAAEVTNLTIGDNVFEWTISDDNGICDPTSNQVTITAEPLPTAFAGNDESFCDITEIDLSTLDGGNTPPVAENGTIEWTTTSTDGTFNDNTLETPVYTFGTDDITAGAVTLTMTVTGTGACSAEVVSDEVVISINNKPTIEPIADAAICYVDGSSTFDVAATVSNEASVLWSSNGTGTFDDDISPSTFYIPSEADSTAGTVDLTITATGQGACADSVLTFTLDINSIRIDDAVITQTSGCGASDGAIDITVASSEVGDTFDFLWTDSDGNVVSNTDEDLTGLEAGIYNVQITSVTGCTTTATYEVTDPVPFTVTLGTPVDQSTCGTANGEISATVSDNTDNLSYYILDSNGDEVADSRVDDTSDVSYSFTELAPGDYTLVVEENACVANETFTINPAPSIVASVDPANVTPASCGGGNDGSITIDVTDVGNAYTATLTDEDGNETPQNLAAGTTTVLFDALSQGSYSITISDDVTNCEVVINQVVTEDAAFSIDSENVTDIVNCGAAEGAIDLEIVDLVGPTTYSWTGPEGSGFTATTLDINNLSVAGDYQLTIEDNGCVVERTYTISQPAECDYDCEDFRVSPITEAATCLGVDDGKLFFLLRDVNASSPELNFDIKQAGADDATYNRFIVDNIGRGLIIEIDSSFATGTYTVVASDPNLDCVSDTFNINIGTKTTLSATIDIEQPTCTIATGSISANIAGTNDDFEYILYFEGDSLTTNMTGVFADLEEGDYELEFNNQNTSACGLENRTFTIENTAVVDQSAVDINITNPECGEVFGSVSASLNNLPSNYEFILVDGNGDEVARNATGIFNEVPEGTYVMQFENVVDPGACPIADRGGLLIENNGSFTAVASEVEDIVCHGDSDGSAVITLQGISTGYYSVDNGVIWNEFTSGNRITGLPEVNNILVSDQAGTSDCELSVAVGIEYLSDPIELAGGSPIIITEASCDESETDGVIEIPEVSGGVEPYTFEIDGNTVELDGNRQISGLNKLTQTLSIIDNTGCSVDFPINNMLAPNQISANVTEINEQQENRCIEQPKGIRVTLSSFTVNNIPGPFTLILNRADDEQVVELPLNLDSNNGEPVFFVGPDYDLNFTFEKGEQYNWTIRTNNSEQSCSTDGTIRIDDGAIIPTFDLNLVDVACFNSNGFIELTNIVANNDFPLFIQISKNGEIRETITYNDFELNDSFTVSTNALLNPDNANEPDGGTYDVVIYQSPEICNGAIIQSEKQSGIIEEPTSELTAELIPEPNLPPGVEQTRNDMNPIPATRETTADGSISIRLATTSGSPNGIYFADLNLIEPIGNNSRSDYTGITVDSVLFGSDEIITFEGLLPGIYEIVFYDEFGCDQNNKIIGKEGDFQITVDFDRRPFIPNIFTPNNDGNNDEFRILNLPDNGAKLVVTNRNGTIIYSDSNYRESNLWDGGDNPDGIYFYQLTVNGTVQTGWVEIMRGRR</sequence>
<evidence type="ECO:0000313" key="3">
    <source>
        <dbReference type="Proteomes" id="UP000008720"/>
    </source>
</evidence>
<keyword evidence="1" id="KW-0732">Signal</keyword>
<dbReference type="Proteomes" id="UP000008720">
    <property type="component" value="Chromosome"/>
</dbReference>
<protein>
    <submittedName>
        <fullName evidence="2">Uncharacterized protein</fullName>
    </submittedName>
</protein>
<evidence type="ECO:0000256" key="1">
    <source>
        <dbReference type="SAM" id="SignalP"/>
    </source>
</evidence>
<name>E4TR84_MARTH</name>
<proteinExistence type="predicted"/>
<dbReference type="Pfam" id="PF13585">
    <property type="entry name" value="CHU_C"/>
    <property type="match status" value="1"/>
</dbReference>
<dbReference type="Pfam" id="PF13573">
    <property type="entry name" value="SprB"/>
    <property type="match status" value="1"/>
</dbReference>
<dbReference type="eggNOG" id="COG4932">
    <property type="taxonomic scope" value="Bacteria"/>
</dbReference>
<reference evidence="2 3" key="1">
    <citation type="journal article" date="2011" name="Stand. Genomic Sci.">
        <title>Complete genome sequence of Marivirga tractuosa type strain (H-43).</title>
        <authorList>
            <person name="Pagani I."/>
            <person name="Chertkov O."/>
            <person name="Lapidus A."/>
            <person name="Lucas S."/>
            <person name="Del Rio T.G."/>
            <person name="Tice H."/>
            <person name="Copeland A."/>
            <person name="Cheng J.F."/>
            <person name="Nolan M."/>
            <person name="Saunders E."/>
            <person name="Pitluck S."/>
            <person name="Held B."/>
            <person name="Goodwin L."/>
            <person name="Liolios K."/>
            <person name="Ovchinikova G."/>
            <person name="Ivanova N."/>
            <person name="Mavromatis K."/>
            <person name="Pati A."/>
            <person name="Chen A."/>
            <person name="Palaniappan K."/>
            <person name="Land M."/>
            <person name="Hauser L."/>
            <person name="Jeffries C.D."/>
            <person name="Detter J.C."/>
            <person name="Han C."/>
            <person name="Tapia R."/>
            <person name="Ngatchou-Djao O.D."/>
            <person name="Rohde M."/>
            <person name="Goker M."/>
            <person name="Spring S."/>
            <person name="Sikorski J."/>
            <person name="Woyke T."/>
            <person name="Bristow J."/>
            <person name="Eisen J.A."/>
            <person name="Markowitz V."/>
            <person name="Hugenholtz P."/>
            <person name="Klenk H.P."/>
            <person name="Kyrpides N.C."/>
        </authorList>
    </citation>
    <scope>NUCLEOTIDE SEQUENCE [LARGE SCALE GENOMIC DNA]</scope>
    <source>
        <strain evidence="3">ATCC 23168 / DSM 4126 / NBRC 15989 / NCIMB 1408 / VKM B-1430 / H-43</strain>
    </source>
</reference>
<dbReference type="OrthoDB" id="898123at2"/>